<sequence>QSFRPNRDGKFDGRTSDQRFQESNQRLQRQGQLPWHTNRDKPTEQKLLPWKDTKANHVRSDRKPWNNQRSRAYQAQIPDDPQFSEPSHDTDAQFVDDHIVQTPDEQDRDNPDAYYEDSATSSGTEDEYGAYVANFAAEDPPESGDDSHHVFEDTVATCLNCQAEFPSRNRLH</sequence>
<evidence type="ECO:0000313" key="2">
    <source>
        <dbReference type="EMBL" id="RJE17228.1"/>
    </source>
</evidence>
<organism evidence="2 3">
    <name type="scientific">Aspergillus sclerotialis</name>
    <dbReference type="NCBI Taxonomy" id="2070753"/>
    <lineage>
        <taxon>Eukaryota</taxon>
        <taxon>Fungi</taxon>
        <taxon>Dikarya</taxon>
        <taxon>Ascomycota</taxon>
        <taxon>Pezizomycotina</taxon>
        <taxon>Eurotiomycetes</taxon>
        <taxon>Eurotiomycetidae</taxon>
        <taxon>Eurotiales</taxon>
        <taxon>Aspergillaceae</taxon>
        <taxon>Aspergillus</taxon>
        <taxon>Aspergillus subgen. Polypaecilum</taxon>
    </lineage>
</organism>
<evidence type="ECO:0000256" key="1">
    <source>
        <dbReference type="SAM" id="MobiDB-lite"/>
    </source>
</evidence>
<feature type="compositionally biased region" description="Basic and acidic residues" evidence="1">
    <location>
        <begin position="37"/>
        <end position="64"/>
    </location>
</feature>
<gene>
    <name evidence="2" type="ORF">PHISCL_10435</name>
</gene>
<dbReference type="AlphaFoldDB" id="A0A3A2Z2F6"/>
<dbReference type="STRING" id="2070753.A0A3A2Z2F6"/>
<reference evidence="3" key="1">
    <citation type="submission" date="2017-02" db="EMBL/GenBank/DDBJ databases">
        <authorList>
            <person name="Tafer H."/>
            <person name="Lopandic K."/>
        </authorList>
    </citation>
    <scope>NUCLEOTIDE SEQUENCE [LARGE SCALE GENOMIC DNA]</scope>
    <source>
        <strain evidence="3">CBS 366.77</strain>
    </source>
</reference>
<feature type="region of interest" description="Disordered" evidence="1">
    <location>
        <begin position="1"/>
        <end position="128"/>
    </location>
</feature>
<feature type="non-terminal residue" evidence="2">
    <location>
        <position position="172"/>
    </location>
</feature>
<feature type="compositionally biased region" description="Basic and acidic residues" evidence="1">
    <location>
        <begin position="86"/>
        <end position="99"/>
    </location>
</feature>
<evidence type="ECO:0000313" key="3">
    <source>
        <dbReference type="Proteomes" id="UP000266188"/>
    </source>
</evidence>
<feature type="compositionally biased region" description="Basic and acidic residues" evidence="1">
    <location>
        <begin position="1"/>
        <end position="20"/>
    </location>
</feature>
<dbReference type="EMBL" id="MVGC01001356">
    <property type="protein sequence ID" value="RJE17228.1"/>
    <property type="molecule type" value="Genomic_DNA"/>
</dbReference>
<dbReference type="Proteomes" id="UP000266188">
    <property type="component" value="Unassembled WGS sequence"/>
</dbReference>
<name>A0A3A2Z2F6_9EURO</name>
<comment type="caution">
    <text evidence="2">The sequence shown here is derived from an EMBL/GenBank/DDBJ whole genome shotgun (WGS) entry which is preliminary data.</text>
</comment>
<accession>A0A3A2Z2F6</accession>
<feature type="non-terminal residue" evidence="2">
    <location>
        <position position="1"/>
    </location>
</feature>
<keyword evidence="3" id="KW-1185">Reference proteome</keyword>
<feature type="compositionally biased region" description="Polar residues" evidence="1">
    <location>
        <begin position="21"/>
        <end position="31"/>
    </location>
</feature>
<proteinExistence type="predicted"/>
<protein>
    <submittedName>
        <fullName evidence="2">Uncharacterized protein</fullName>
    </submittedName>
</protein>